<evidence type="ECO:0000256" key="12">
    <source>
        <dbReference type="ARBA" id="ARBA00031636"/>
    </source>
</evidence>
<dbReference type="GO" id="GO:0042910">
    <property type="term" value="F:xenobiotic transmembrane transporter activity"/>
    <property type="evidence" value="ECO:0007669"/>
    <property type="project" value="InterPro"/>
</dbReference>
<keyword evidence="10" id="KW-0406">Ion transport</keyword>
<feature type="transmembrane region" description="Helical" evidence="13">
    <location>
        <begin position="415"/>
        <end position="437"/>
    </location>
</feature>
<protein>
    <recommendedName>
        <fullName evidence="4">Probable multidrug resistance protein NorM</fullName>
    </recommendedName>
    <alternativeName>
        <fullName evidence="12">Multidrug-efflux transporter</fullName>
    </alternativeName>
</protein>
<keyword evidence="8 13" id="KW-0812">Transmembrane</keyword>
<dbReference type="InterPro" id="IPR002528">
    <property type="entry name" value="MATE_fam"/>
</dbReference>
<evidence type="ECO:0000256" key="5">
    <source>
        <dbReference type="ARBA" id="ARBA00022448"/>
    </source>
</evidence>
<evidence type="ECO:0000256" key="8">
    <source>
        <dbReference type="ARBA" id="ARBA00022692"/>
    </source>
</evidence>
<evidence type="ECO:0000256" key="3">
    <source>
        <dbReference type="ARBA" id="ARBA00010199"/>
    </source>
</evidence>
<dbReference type="HOGENOM" id="CLU_012893_5_0_9"/>
<evidence type="ECO:0000313" key="15">
    <source>
        <dbReference type="Proteomes" id="UP000001299"/>
    </source>
</evidence>
<comment type="similarity">
    <text evidence="3">Belongs to the multi antimicrobial extrusion (MATE) (TC 2.A.66.1) family.</text>
</comment>
<dbReference type="GO" id="GO:0006811">
    <property type="term" value="P:monoatomic ion transport"/>
    <property type="evidence" value="ECO:0007669"/>
    <property type="project" value="UniProtKB-KW"/>
</dbReference>
<dbReference type="CDD" id="cd13138">
    <property type="entry name" value="MATE_yoeA_like"/>
    <property type="match status" value="1"/>
</dbReference>
<keyword evidence="5" id="KW-0813">Transport</keyword>
<dbReference type="GO" id="GO:0015297">
    <property type="term" value="F:antiporter activity"/>
    <property type="evidence" value="ECO:0007669"/>
    <property type="project" value="UniProtKB-KW"/>
</dbReference>
<dbReference type="AlphaFoldDB" id="E0S2R8"/>
<evidence type="ECO:0000256" key="1">
    <source>
        <dbReference type="ARBA" id="ARBA00003408"/>
    </source>
</evidence>
<feature type="transmembrane region" description="Helical" evidence="13">
    <location>
        <begin position="169"/>
        <end position="190"/>
    </location>
</feature>
<dbReference type="KEGG" id="bpb:bpr_III009"/>
<evidence type="ECO:0000256" key="4">
    <source>
        <dbReference type="ARBA" id="ARBA00020268"/>
    </source>
</evidence>
<evidence type="ECO:0000256" key="7">
    <source>
        <dbReference type="ARBA" id="ARBA00022475"/>
    </source>
</evidence>
<dbReference type="GO" id="GO:0005886">
    <property type="term" value="C:plasma membrane"/>
    <property type="evidence" value="ECO:0007669"/>
    <property type="project" value="UniProtKB-SubCell"/>
</dbReference>
<keyword evidence="11 13" id="KW-0472">Membrane</keyword>
<dbReference type="Proteomes" id="UP000001299">
    <property type="component" value="Chromosome 2"/>
</dbReference>
<feature type="transmembrane region" description="Helical" evidence="13">
    <location>
        <begin position="61"/>
        <end position="84"/>
    </location>
</feature>
<evidence type="ECO:0000256" key="11">
    <source>
        <dbReference type="ARBA" id="ARBA00023136"/>
    </source>
</evidence>
<evidence type="ECO:0000256" key="10">
    <source>
        <dbReference type="ARBA" id="ARBA00023065"/>
    </source>
</evidence>
<gene>
    <name evidence="14" type="ordered locus">bpr_III009</name>
</gene>
<keyword evidence="6" id="KW-0050">Antiport</keyword>
<dbReference type="InterPro" id="IPR050222">
    <property type="entry name" value="MATE_MdtK"/>
</dbReference>
<accession>E0S2R8</accession>
<organism evidence="14 15">
    <name type="scientific">Butyrivibrio proteoclasticus (strain ATCC 51982 / DSM 14932 / B316)</name>
    <name type="common">Clostridium proteoclasticum</name>
    <dbReference type="NCBI Taxonomy" id="515622"/>
    <lineage>
        <taxon>Bacteria</taxon>
        <taxon>Bacillati</taxon>
        <taxon>Bacillota</taxon>
        <taxon>Clostridia</taxon>
        <taxon>Lachnospirales</taxon>
        <taxon>Lachnospiraceae</taxon>
        <taxon>Butyrivibrio</taxon>
    </lineage>
</organism>
<name>E0S2R8_BUTPB</name>
<dbReference type="PIRSF" id="PIRSF006603">
    <property type="entry name" value="DinF"/>
    <property type="match status" value="1"/>
</dbReference>
<dbReference type="eggNOG" id="COG0534">
    <property type="taxonomic scope" value="Bacteria"/>
</dbReference>
<dbReference type="Pfam" id="PF01554">
    <property type="entry name" value="MatE"/>
    <property type="match status" value="2"/>
</dbReference>
<comment type="function">
    <text evidence="1">Multidrug efflux pump.</text>
</comment>
<comment type="subcellular location">
    <subcellularLocation>
        <location evidence="2">Cell membrane</location>
        <topology evidence="2">Multi-pass membrane protein</topology>
    </subcellularLocation>
</comment>
<evidence type="ECO:0000256" key="13">
    <source>
        <dbReference type="SAM" id="Phobius"/>
    </source>
</evidence>
<reference evidence="14 15" key="1">
    <citation type="journal article" date="2010" name="PLoS ONE">
        <title>The glycobiome of the rumen bacterium Butyrivibrio proteoclasticus B316(T) highlights adaptation to a polysaccharide-rich environment.</title>
        <authorList>
            <person name="Kelly W.J."/>
            <person name="Leahy S.C."/>
            <person name="Altermann E."/>
            <person name="Yeoman C.J."/>
            <person name="Dunne J.C."/>
            <person name="Kong Z."/>
            <person name="Pacheco D.M."/>
            <person name="Li D."/>
            <person name="Noel S.J."/>
            <person name="Moon C.D."/>
            <person name="Cookson A.L."/>
            <person name="Attwood G.T."/>
        </authorList>
    </citation>
    <scope>NUCLEOTIDE SEQUENCE [LARGE SCALE GENOMIC DNA]</scope>
    <source>
        <strain evidence="15">ATCC 51982 / DSM 14932 / B316</strain>
    </source>
</reference>
<evidence type="ECO:0000256" key="9">
    <source>
        <dbReference type="ARBA" id="ARBA00022989"/>
    </source>
</evidence>
<sequence length="456" mass="49803">MSRTSTMDMTQGSIRKELILFAIPLLAGNVFQQLYNTIDSIIVGQVVGPDGLGAVTSVAPAINTLVGFFMGFSAGSSVVISHYFGAKNTEGLRRAVHTSIICTFILGLVLMVVGFFLTPPLLVFMSTPETVMPLATQYLQIYFLGIVGLMMYNIGSAILRAVGDSVRPLIFLIITSILNIFLDLFFVINLHMGVAGAAYATIISQFISAILTIAVLFTSKECYNLRLKEFAIDKSILSQIITIGMPAGIQSAVISFSNLFVQSYINRFGESSTAGWGAYGRIDAFVMLPMQSIALTATTFVGQNAGAGNVDRIKKGIREALFLAAICTIALVIPEFLAAPKIVSMFNSDPEVVRYGTLFIRMNCFFDILCCSNQTHAGVLRGVGDAKAPMFIMLSSFVVFRQIYLFIASHLTSSIYPISIAYPMGWLVCSIIMLIYFKMSNWELKVDASYRNHAMN</sequence>
<evidence type="ECO:0000313" key="14">
    <source>
        <dbReference type="EMBL" id="ADL35700.1"/>
    </source>
</evidence>
<dbReference type="PANTHER" id="PTHR43298:SF2">
    <property type="entry name" value="FMN_FAD EXPORTER YEEO-RELATED"/>
    <property type="match status" value="1"/>
</dbReference>
<dbReference type="RefSeq" id="WP_013282352.1">
    <property type="nucleotide sequence ID" value="NC_014388.1"/>
</dbReference>
<evidence type="ECO:0000256" key="6">
    <source>
        <dbReference type="ARBA" id="ARBA00022449"/>
    </source>
</evidence>
<feature type="transmembrane region" description="Helical" evidence="13">
    <location>
        <begin position="138"/>
        <end position="162"/>
    </location>
</feature>
<dbReference type="NCBIfam" id="TIGR00797">
    <property type="entry name" value="matE"/>
    <property type="match status" value="1"/>
</dbReference>
<feature type="transmembrane region" description="Helical" evidence="13">
    <location>
        <begin position="320"/>
        <end position="340"/>
    </location>
</feature>
<evidence type="ECO:0000256" key="2">
    <source>
        <dbReference type="ARBA" id="ARBA00004651"/>
    </source>
</evidence>
<dbReference type="InterPro" id="IPR048279">
    <property type="entry name" value="MdtK-like"/>
</dbReference>
<proteinExistence type="inferred from homology"/>
<feature type="transmembrane region" description="Helical" evidence="13">
    <location>
        <begin position="391"/>
        <end position="409"/>
    </location>
</feature>
<keyword evidence="15" id="KW-1185">Reference proteome</keyword>
<feature type="transmembrane region" description="Helical" evidence="13">
    <location>
        <begin position="96"/>
        <end position="118"/>
    </location>
</feature>
<feature type="transmembrane region" description="Helical" evidence="13">
    <location>
        <begin position="196"/>
        <end position="218"/>
    </location>
</feature>
<dbReference type="STRING" id="515622.bpr_III009"/>
<dbReference type="EMBL" id="CP001811">
    <property type="protein sequence ID" value="ADL35700.1"/>
    <property type="molecule type" value="Genomic_DNA"/>
</dbReference>
<keyword evidence="7" id="KW-1003">Cell membrane</keyword>
<dbReference type="PANTHER" id="PTHR43298">
    <property type="entry name" value="MULTIDRUG RESISTANCE PROTEIN NORM-RELATED"/>
    <property type="match status" value="1"/>
</dbReference>
<keyword evidence="9 13" id="KW-1133">Transmembrane helix</keyword>